<dbReference type="RefSeq" id="WP_042155937.1">
    <property type="nucleotide sequence ID" value="NZ_CM002803.1"/>
</dbReference>
<dbReference type="STRING" id="388467.A19Y_3754"/>
<organism evidence="1 2">
    <name type="scientific">Planktothrix agardhii (strain NIVA-CYA 126/8)</name>
    <dbReference type="NCBI Taxonomy" id="388467"/>
    <lineage>
        <taxon>Bacteria</taxon>
        <taxon>Bacillati</taxon>
        <taxon>Cyanobacteriota</taxon>
        <taxon>Cyanophyceae</taxon>
        <taxon>Oscillatoriophycideae</taxon>
        <taxon>Oscillatoriales</taxon>
        <taxon>Microcoleaceae</taxon>
        <taxon>Planktothrix</taxon>
    </lineage>
</organism>
<dbReference type="HOGENOM" id="CLU_103642_0_0_3"/>
<protein>
    <submittedName>
        <fullName evidence="1">Uncharacterized protein</fullName>
    </submittedName>
</protein>
<evidence type="ECO:0000313" key="2">
    <source>
        <dbReference type="Proteomes" id="UP000027395"/>
    </source>
</evidence>
<sequence length="199" mass="22666">MINDADNSEIQAEWDLLNDLFLNDLPSSWNPYTVKAEACFLDQNAEDSLMAAFTEAELVERSQRFMNQINQFWPATRLKTSLLQNFAEQIPDELLNRLAQAATRMNEEVSSRSLSLADQLVQCVQELLPQWSEEDLQVLARPFAYAMRGAELDGDGVRSNSTILKETSWSELSEIEQARTCFVITRYALLEVFSAQETS</sequence>
<dbReference type="eggNOG" id="ENOG50334MY">
    <property type="taxonomic scope" value="Bacteria"/>
</dbReference>
<keyword evidence="2" id="KW-1185">Reference proteome</keyword>
<dbReference type="AlphaFoldDB" id="A0A073CJL8"/>
<accession>A0A073CJL8</accession>
<reference evidence="1 2" key="1">
    <citation type="journal article" date="2014" name="Appl. Environ. Microbiol.">
        <title>Elucidation of insertion elements encoded on plasmids and in vitro construction of shuttle vectors from the toxic cyanobacterium Planktothrix.</title>
        <authorList>
            <person name="Christiansen G."/>
            <person name="Goesmann A."/>
            <person name="Kurmayer R."/>
        </authorList>
    </citation>
    <scope>NUCLEOTIDE SEQUENCE [LARGE SCALE GENOMIC DNA]</scope>
    <source>
        <strain evidence="1 2">NIVA-CYA 126/8</strain>
    </source>
</reference>
<dbReference type="EMBL" id="CM002803">
    <property type="protein sequence ID" value="KEI68494.1"/>
    <property type="molecule type" value="Genomic_DNA"/>
</dbReference>
<proteinExistence type="predicted"/>
<evidence type="ECO:0000313" key="1">
    <source>
        <dbReference type="EMBL" id="KEI68494.1"/>
    </source>
</evidence>
<dbReference type="PATRIC" id="fig|388467.6.peg.3702"/>
<gene>
    <name evidence="1" type="ORF">A19Y_3754</name>
</gene>
<dbReference type="Proteomes" id="UP000027395">
    <property type="component" value="Chromosome"/>
</dbReference>
<name>A0A073CJL8_PLAA1</name>
<dbReference type="GeneID" id="77289842"/>